<evidence type="ECO:0000313" key="1">
    <source>
        <dbReference type="EMBL" id="KAI5076339.1"/>
    </source>
</evidence>
<reference evidence="1" key="1">
    <citation type="submission" date="2021-01" db="EMBL/GenBank/DDBJ databases">
        <title>Adiantum capillus-veneris genome.</title>
        <authorList>
            <person name="Fang Y."/>
            <person name="Liao Q."/>
        </authorList>
    </citation>
    <scope>NUCLEOTIDE SEQUENCE</scope>
    <source>
        <strain evidence="1">H3</strain>
        <tissue evidence="1">Leaf</tissue>
    </source>
</reference>
<sequence>MHKDCTTISRGGASYYHDDSTTNMHEGSQIFCIDIDCDDMQVKEHIVMLETQGSKQEAKTHGDHVNETLLCKYDVIPPKHDKFVGLGGSNPLADKDILTKFYRIPLYNGNILEVEEATNDEVKIRSEVVKRNNKLANSKVEEAIELAFDKEGMAKILLKNIYHYHELPNHIQLNHPMKNLVATDLTHIYRAFTKNMKEDQMRLVSVSDHLQDGGCHERRSTGGEECCLSVPHSSKPSNIVFQYLALPHHAARQGSGPIECHVPLLA</sequence>
<protein>
    <submittedName>
        <fullName evidence="1">Uncharacterized protein</fullName>
    </submittedName>
</protein>
<gene>
    <name evidence="1" type="ORF">GOP47_0008404</name>
</gene>
<proteinExistence type="predicted"/>
<accession>A0A9D4UYH6</accession>
<keyword evidence="2" id="KW-1185">Reference proteome</keyword>
<dbReference type="AlphaFoldDB" id="A0A9D4UYH6"/>
<evidence type="ECO:0000313" key="2">
    <source>
        <dbReference type="Proteomes" id="UP000886520"/>
    </source>
</evidence>
<dbReference type="EMBL" id="JABFUD020000008">
    <property type="protein sequence ID" value="KAI5076339.1"/>
    <property type="molecule type" value="Genomic_DNA"/>
</dbReference>
<comment type="caution">
    <text evidence="1">The sequence shown here is derived from an EMBL/GenBank/DDBJ whole genome shotgun (WGS) entry which is preliminary data.</text>
</comment>
<name>A0A9D4UYH6_ADICA</name>
<dbReference type="Proteomes" id="UP000886520">
    <property type="component" value="Chromosome 8"/>
</dbReference>
<organism evidence="1 2">
    <name type="scientific">Adiantum capillus-veneris</name>
    <name type="common">Maidenhair fern</name>
    <dbReference type="NCBI Taxonomy" id="13818"/>
    <lineage>
        <taxon>Eukaryota</taxon>
        <taxon>Viridiplantae</taxon>
        <taxon>Streptophyta</taxon>
        <taxon>Embryophyta</taxon>
        <taxon>Tracheophyta</taxon>
        <taxon>Polypodiopsida</taxon>
        <taxon>Polypodiidae</taxon>
        <taxon>Polypodiales</taxon>
        <taxon>Pteridineae</taxon>
        <taxon>Pteridaceae</taxon>
        <taxon>Vittarioideae</taxon>
        <taxon>Adiantum</taxon>
    </lineage>
</organism>